<evidence type="ECO:0000313" key="2">
    <source>
        <dbReference type="EMBL" id="KAK7508533.1"/>
    </source>
</evidence>
<dbReference type="EMBL" id="JACVVK020000001">
    <property type="protein sequence ID" value="KAK7508533.1"/>
    <property type="molecule type" value="Genomic_DNA"/>
</dbReference>
<reference evidence="2 3" key="1">
    <citation type="journal article" date="2023" name="Sci. Data">
        <title>Genome assembly of the Korean intertidal mud-creeper Batillaria attramentaria.</title>
        <authorList>
            <person name="Patra A.K."/>
            <person name="Ho P.T."/>
            <person name="Jun S."/>
            <person name="Lee S.J."/>
            <person name="Kim Y."/>
            <person name="Won Y.J."/>
        </authorList>
    </citation>
    <scope>NUCLEOTIDE SEQUENCE [LARGE SCALE GENOMIC DNA]</scope>
    <source>
        <strain evidence="2">Wonlab-2016</strain>
    </source>
</reference>
<gene>
    <name evidence="2" type="ORF">BaRGS_00000099</name>
</gene>
<proteinExistence type="predicted"/>
<keyword evidence="3" id="KW-1185">Reference proteome</keyword>
<protein>
    <submittedName>
        <fullName evidence="2">Uncharacterized protein</fullName>
    </submittedName>
</protein>
<name>A0ABD0MC51_9CAEN</name>
<organism evidence="2 3">
    <name type="scientific">Batillaria attramentaria</name>
    <dbReference type="NCBI Taxonomy" id="370345"/>
    <lineage>
        <taxon>Eukaryota</taxon>
        <taxon>Metazoa</taxon>
        <taxon>Spiralia</taxon>
        <taxon>Lophotrochozoa</taxon>
        <taxon>Mollusca</taxon>
        <taxon>Gastropoda</taxon>
        <taxon>Caenogastropoda</taxon>
        <taxon>Sorbeoconcha</taxon>
        <taxon>Cerithioidea</taxon>
        <taxon>Batillariidae</taxon>
        <taxon>Batillaria</taxon>
    </lineage>
</organism>
<feature type="signal peptide" evidence="1">
    <location>
        <begin position="1"/>
        <end position="36"/>
    </location>
</feature>
<evidence type="ECO:0000256" key="1">
    <source>
        <dbReference type="SAM" id="SignalP"/>
    </source>
</evidence>
<dbReference type="AlphaFoldDB" id="A0ABD0MC51"/>
<sequence length="113" mass="12548">MRVVGFLGWKSGGYSGHLFWGFVVLVFSLCPSSSSTAAIHVSHPQLNYLSGECNEVWVQPGRLSMNSDPADVNDAKAAEKVFEFNNFLQVRLKHMGNYLSAIRSAAHIFHFIC</sequence>
<feature type="chain" id="PRO_5044749176" evidence="1">
    <location>
        <begin position="37"/>
        <end position="113"/>
    </location>
</feature>
<dbReference type="Proteomes" id="UP001519460">
    <property type="component" value="Unassembled WGS sequence"/>
</dbReference>
<comment type="caution">
    <text evidence="2">The sequence shown here is derived from an EMBL/GenBank/DDBJ whole genome shotgun (WGS) entry which is preliminary data.</text>
</comment>
<evidence type="ECO:0000313" key="3">
    <source>
        <dbReference type="Proteomes" id="UP001519460"/>
    </source>
</evidence>
<keyword evidence="1" id="KW-0732">Signal</keyword>
<accession>A0ABD0MC51</accession>